<gene>
    <name evidence="3" type="ORF">SAMN05421783_14517</name>
</gene>
<evidence type="ECO:0000313" key="4">
    <source>
        <dbReference type="Proteomes" id="UP000198816"/>
    </source>
</evidence>
<protein>
    <submittedName>
        <fullName evidence="3">RRXRR protein</fullName>
    </submittedName>
</protein>
<keyword evidence="4" id="KW-1185">Reference proteome</keyword>
<feature type="region of interest" description="Disordered" evidence="1">
    <location>
        <begin position="1"/>
        <end position="24"/>
    </location>
</feature>
<feature type="compositionally biased region" description="Polar residues" evidence="1">
    <location>
        <begin position="1"/>
        <end position="13"/>
    </location>
</feature>
<dbReference type="InterPro" id="IPR025938">
    <property type="entry name" value="RRXRR_dom"/>
</dbReference>
<dbReference type="AlphaFoldDB" id="A0A1H3DAQ0"/>
<organism evidence="3 4">
    <name type="scientific">Thiocapsa roseopersicina</name>
    <dbReference type="NCBI Taxonomy" id="1058"/>
    <lineage>
        <taxon>Bacteria</taxon>
        <taxon>Pseudomonadati</taxon>
        <taxon>Pseudomonadota</taxon>
        <taxon>Gammaproteobacteria</taxon>
        <taxon>Chromatiales</taxon>
        <taxon>Chromatiaceae</taxon>
        <taxon>Thiocapsa</taxon>
    </lineage>
</organism>
<dbReference type="Pfam" id="PF14239">
    <property type="entry name" value="RRXRR"/>
    <property type="match status" value="1"/>
</dbReference>
<proteinExistence type="predicted"/>
<sequence>MSRSRTASVQVRSPSGKPLSDCASRRAREMVRRGRATWISTTPPIIRLTEKPS</sequence>
<dbReference type="Proteomes" id="UP000198816">
    <property type="component" value="Unassembled WGS sequence"/>
</dbReference>
<accession>A0A1H3DAQ0</accession>
<evidence type="ECO:0000259" key="2">
    <source>
        <dbReference type="Pfam" id="PF14239"/>
    </source>
</evidence>
<evidence type="ECO:0000313" key="3">
    <source>
        <dbReference type="EMBL" id="SDX63475.1"/>
    </source>
</evidence>
<evidence type="ECO:0000256" key="1">
    <source>
        <dbReference type="SAM" id="MobiDB-lite"/>
    </source>
</evidence>
<dbReference type="EMBL" id="FNNZ01000045">
    <property type="protein sequence ID" value="SDX63475.1"/>
    <property type="molecule type" value="Genomic_DNA"/>
</dbReference>
<name>A0A1H3DAQ0_THIRO</name>
<feature type="domain" description="RRXRR" evidence="2">
    <location>
        <begin position="9"/>
        <end position="52"/>
    </location>
</feature>
<reference evidence="4" key="1">
    <citation type="submission" date="2016-10" db="EMBL/GenBank/DDBJ databases">
        <authorList>
            <person name="Varghese N."/>
            <person name="Submissions S."/>
        </authorList>
    </citation>
    <scope>NUCLEOTIDE SEQUENCE [LARGE SCALE GENOMIC DNA]</scope>
    <source>
        <strain evidence="4">DSM 217</strain>
    </source>
</reference>
<dbReference type="STRING" id="1058.SAMN05421783_14517"/>